<feature type="transmembrane region" description="Helical" evidence="3">
    <location>
        <begin position="6"/>
        <end position="27"/>
    </location>
</feature>
<feature type="transmembrane region" description="Helical" evidence="3">
    <location>
        <begin position="130"/>
        <end position="147"/>
    </location>
</feature>
<dbReference type="GO" id="GO:0005886">
    <property type="term" value="C:plasma membrane"/>
    <property type="evidence" value="ECO:0007669"/>
    <property type="project" value="UniProtKB-SubCell"/>
</dbReference>
<dbReference type="NCBIfam" id="TIGR02854">
    <property type="entry name" value="spore_II_GA"/>
    <property type="match status" value="1"/>
</dbReference>
<keyword evidence="1" id="KW-1003">Cell membrane</keyword>
<feature type="transmembrane region" description="Helical" evidence="3">
    <location>
        <begin position="65"/>
        <end position="82"/>
    </location>
</feature>
<dbReference type="AlphaFoldDB" id="A0A075LI08"/>
<keyword evidence="1" id="KW-0645">Protease</keyword>
<dbReference type="EMBL" id="CP008876">
    <property type="protein sequence ID" value="AIF66290.1"/>
    <property type="molecule type" value="Genomic_DNA"/>
</dbReference>
<dbReference type="RefSeq" id="WP_038559972.1">
    <property type="nucleotide sequence ID" value="NZ_CP008876.1"/>
</dbReference>
<dbReference type="KEGG" id="tap:GZ22_06420"/>
<keyword evidence="1 3" id="KW-0472">Membrane</keyword>
<keyword evidence="3" id="KW-1133">Transmembrane helix</keyword>
<comment type="subunit">
    <text evidence="1">Self-associates. Interacts with SigE. Interacts with SpoIIR.</text>
</comment>
<dbReference type="GO" id="GO:0030436">
    <property type="term" value="P:asexual sporulation"/>
    <property type="evidence" value="ECO:0007669"/>
    <property type="project" value="InterPro"/>
</dbReference>
<feature type="transmembrane region" description="Helical" evidence="3">
    <location>
        <begin position="89"/>
        <end position="110"/>
    </location>
</feature>
<organism evidence="4 5">
    <name type="scientific">Terribacillus saccharophilus</name>
    <dbReference type="NCBI Taxonomy" id="361277"/>
    <lineage>
        <taxon>Bacteria</taxon>
        <taxon>Bacillati</taxon>
        <taxon>Bacillota</taxon>
        <taxon>Bacilli</taxon>
        <taxon>Bacillales</taxon>
        <taxon>Bacillaceae</taxon>
        <taxon>Terribacillus</taxon>
    </lineage>
</organism>
<feature type="transmembrane region" description="Helical" evidence="3">
    <location>
        <begin position="34"/>
        <end position="53"/>
    </location>
</feature>
<dbReference type="Pfam" id="PF03419">
    <property type="entry name" value="Peptidase_U4"/>
    <property type="match status" value="1"/>
</dbReference>
<dbReference type="GeneID" id="34221320"/>
<dbReference type="HOGENOM" id="CLU_059158_0_0_9"/>
<comment type="similarity">
    <text evidence="1">Belongs to the peptidase U4 family.</text>
</comment>
<keyword evidence="1" id="KW-0749">Sporulation</keyword>
<dbReference type="GO" id="GO:0030435">
    <property type="term" value="P:sporulation resulting in formation of a cellular spore"/>
    <property type="evidence" value="ECO:0007669"/>
    <property type="project" value="UniProtKB-KW"/>
</dbReference>
<evidence type="ECO:0000256" key="2">
    <source>
        <dbReference type="PIRSR" id="PIRSR018571-1"/>
    </source>
</evidence>
<gene>
    <name evidence="4" type="ORF">GZ22_06420</name>
</gene>
<name>A0A075LI08_9BACI</name>
<comment type="function">
    <text evidence="1">Probable aspartic protease that is responsible for the proteolytic cleavage of the RNA polymerase sigma E factor (SigE/spoIIGB) to yield the active peptide in the mother cell during sporulation. Responds to a signal from the forespore that is triggered by the extracellular signal protein SpoIIR.</text>
</comment>
<dbReference type="GO" id="GO:0006508">
    <property type="term" value="P:proteolysis"/>
    <property type="evidence" value="ECO:0007669"/>
    <property type="project" value="UniProtKB-KW"/>
</dbReference>
<dbReference type="GO" id="GO:0004190">
    <property type="term" value="F:aspartic-type endopeptidase activity"/>
    <property type="evidence" value="ECO:0007669"/>
    <property type="project" value="UniProtKB-KW"/>
</dbReference>
<evidence type="ECO:0000256" key="1">
    <source>
        <dbReference type="PIRNR" id="PIRNR018571"/>
    </source>
</evidence>
<protein>
    <recommendedName>
        <fullName evidence="1">Sporulation sigma-E factor-processing peptidase</fullName>
        <ecNumber evidence="1">3.4.23.-</ecNumber>
    </recommendedName>
    <alternativeName>
        <fullName evidence="1">Membrane-associated aspartic protease</fullName>
    </alternativeName>
    <alternativeName>
        <fullName evidence="1">Stage II sporulation protein GA</fullName>
    </alternativeName>
</protein>
<feature type="active site" evidence="2">
    <location>
        <position position="183"/>
    </location>
</feature>
<dbReference type="Proteomes" id="UP000027980">
    <property type="component" value="Chromosome"/>
</dbReference>
<dbReference type="InterPro" id="IPR005081">
    <property type="entry name" value="SpoIIGA"/>
</dbReference>
<keyword evidence="3" id="KW-0812">Transmembrane</keyword>
<reference evidence="4 5" key="1">
    <citation type="submission" date="2014-07" db="EMBL/GenBank/DDBJ databases">
        <title>Complete genome sequence of a moderately halophilic bacterium Terribacillus aidingensis MP602, isolated from Cryptomeria fortunei in Tianmu mountain in China.</title>
        <authorList>
            <person name="Wang Y."/>
            <person name="Lu P."/>
            <person name="Zhang L."/>
        </authorList>
    </citation>
    <scope>NUCLEOTIDE SEQUENCE [LARGE SCALE GENOMIC DNA]</scope>
    <source>
        <strain evidence="4 5">MP602</strain>
    </source>
</reference>
<dbReference type="PIRSF" id="PIRSF018571">
    <property type="entry name" value="SpoIIGA"/>
    <property type="match status" value="1"/>
</dbReference>
<evidence type="ECO:0000313" key="5">
    <source>
        <dbReference type="Proteomes" id="UP000027980"/>
    </source>
</evidence>
<sequence>MTIYLDAVWTLNLFLDWLLLLCTQAIARLQVPKLRIFAGAVVASLIVPVTVYFPDSFLAHPVGKLLFSMLIIWTAFGFRSVTRFLKMLLLFYFITFAAGGSLFAIHYMLQTQAAFTPASFLTVSTGYGDHVSWLFVAIMFPIALYFTKSRMDKQRFEQFRYDQLHTVQVSINGISHKTDGFIDSGNHLSDPLTKRPVVICDQLFLRNWFTEEDWQLLARANDNLDLDLLPEDWPYEFSVVPYQGVNGEGALMLVLKPDSILIEMDQSPIETDRVWIGIQFGNLTADHRYHCLLHPSLVHDASTQAG</sequence>
<comment type="subcellular location">
    <subcellularLocation>
        <location evidence="1">Cell membrane</location>
    </subcellularLocation>
</comment>
<keyword evidence="1" id="KW-0378">Hydrolase</keyword>
<dbReference type="OrthoDB" id="2690199at2"/>
<dbReference type="EC" id="3.4.23.-" evidence="1"/>
<proteinExistence type="inferred from homology"/>
<evidence type="ECO:0000313" key="4">
    <source>
        <dbReference type="EMBL" id="AIF66290.1"/>
    </source>
</evidence>
<accession>A0A075LI08</accession>
<keyword evidence="1" id="KW-0064">Aspartyl protease</keyword>
<evidence type="ECO:0000256" key="3">
    <source>
        <dbReference type="SAM" id="Phobius"/>
    </source>
</evidence>